<evidence type="ECO:0000313" key="2">
    <source>
        <dbReference type="EMBL" id="KAK9284606.1"/>
    </source>
</evidence>
<accession>A0AAP0X0T9</accession>
<gene>
    <name evidence="2" type="ORF">L1049_023782</name>
</gene>
<comment type="caution">
    <text evidence="2">The sequence shown here is derived from an EMBL/GenBank/DDBJ whole genome shotgun (WGS) entry which is preliminary data.</text>
</comment>
<proteinExistence type="predicted"/>
<sequence length="207" mass="22270">MKRTAFAVEVTPSLLSSGTVSPLVFHSLSRRPPATAPAPAPATAVRCPLKLPGDGRTPRFLPRGRQYATSPPTVRQFTTSPSPATAVSGLGKTPFTKLVARSTTSKEKTTSTGTVIVLAGNFRSRNSAKFLSGNCDWLEELRLWLSSVESSVGTAKEIVSYLEIGNKNPCVEFSSRPFTDVSYHDSEGKTAAFWLRFLSSTANAVLF</sequence>
<name>A0AAP0X0T9_LIQFO</name>
<keyword evidence="3" id="KW-1185">Reference proteome</keyword>
<organism evidence="2 3">
    <name type="scientific">Liquidambar formosana</name>
    <name type="common">Formosan gum</name>
    <dbReference type="NCBI Taxonomy" id="63359"/>
    <lineage>
        <taxon>Eukaryota</taxon>
        <taxon>Viridiplantae</taxon>
        <taxon>Streptophyta</taxon>
        <taxon>Embryophyta</taxon>
        <taxon>Tracheophyta</taxon>
        <taxon>Spermatophyta</taxon>
        <taxon>Magnoliopsida</taxon>
        <taxon>eudicotyledons</taxon>
        <taxon>Gunneridae</taxon>
        <taxon>Pentapetalae</taxon>
        <taxon>Saxifragales</taxon>
        <taxon>Altingiaceae</taxon>
        <taxon>Liquidambar</taxon>
    </lineage>
</organism>
<protein>
    <submittedName>
        <fullName evidence="2">Uncharacterized protein</fullName>
    </submittedName>
</protein>
<dbReference type="EMBL" id="JBBPBK010000005">
    <property type="protein sequence ID" value="KAK9284606.1"/>
    <property type="molecule type" value="Genomic_DNA"/>
</dbReference>
<dbReference type="AlphaFoldDB" id="A0AAP0X0T9"/>
<dbReference type="Proteomes" id="UP001415857">
    <property type="component" value="Unassembled WGS sequence"/>
</dbReference>
<evidence type="ECO:0000313" key="3">
    <source>
        <dbReference type="Proteomes" id="UP001415857"/>
    </source>
</evidence>
<feature type="compositionally biased region" description="Polar residues" evidence="1">
    <location>
        <begin position="67"/>
        <end position="85"/>
    </location>
</feature>
<evidence type="ECO:0000256" key="1">
    <source>
        <dbReference type="SAM" id="MobiDB-lite"/>
    </source>
</evidence>
<feature type="region of interest" description="Disordered" evidence="1">
    <location>
        <begin position="49"/>
        <end position="86"/>
    </location>
</feature>
<reference evidence="2 3" key="1">
    <citation type="journal article" date="2024" name="Plant J.">
        <title>Genome sequences and population genomics reveal climatic adaptation and genomic divergence between two closely related sweetgum species.</title>
        <authorList>
            <person name="Xu W.Q."/>
            <person name="Ren C.Q."/>
            <person name="Zhang X.Y."/>
            <person name="Comes H.P."/>
            <person name="Liu X.H."/>
            <person name="Li Y.G."/>
            <person name="Kettle C.J."/>
            <person name="Jalonen R."/>
            <person name="Gaisberger H."/>
            <person name="Ma Y.Z."/>
            <person name="Qiu Y.X."/>
        </authorList>
    </citation>
    <scope>NUCLEOTIDE SEQUENCE [LARGE SCALE GENOMIC DNA]</scope>
    <source>
        <strain evidence="2">Hangzhou</strain>
    </source>
</reference>